<evidence type="ECO:0000313" key="1">
    <source>
        <dbReference type="EMBL" id="MBC8593783.1"/>
    </source>
</evidence>
<comment type="caution">
    <text evidence="1">The sequence shown here is derived from an EMBL/GenBank/DDBJ whole genome shotgun (WGS) entry which is preliminary data.</text>
</comment>
<name>A0A926F415_9BACT</name>
<protein>
    <submittedName>
        <fullName evidence="1">Uncharacterized protein</fullName>
    </submittedName>
</protein>
<keyword evidence="2" id="KW-1185">Reference proteome</keyword>
<sequence>MKDKDYNFKKRFKYSNGQADYIFQLKKRNWKWLWLLLLLPLLLLFVRCERNIDIHTVDSISGEEIPHVNVSIDYATYYLFKDGRFFVNENVHKDVETDEDGNGRFTDLHCSVFSYIFYALSSATYNATEDCHKQAKVPETSKFHYTWNKTLNMIPKATDVDLTVVDRETAEPLAGSTIIYEFDLNGRNRKDSIQTSAAGTCTIKNVPECGCVTLSRVCSYGYVDTINLKMDVLTVLAYPDSAQVKLTPLKQRFSYFVKNKFTKEPVPGATVEIILTSSNGAVLRGKSITNVDGKGLGVYEDAFVLANIELKASKRQYKDGTLDKKYTVEQFVALPESGRTVYIEPEPYMEQFQNVDSITGVPVSGVKNDIQIKSISGKDESLNEISNRNGIFYVKAMKGDRVEIHSDLLPYYIPKETIIKSFSDGEFIKMQPKITDLTFRTIDGETGELLPQCTLSFSSSISSINSPTSSGNGTFTIKNLYVGEIISIVASKNDYTTNSNKICNVEVLELMSASQGRRDIPLLLQLPPCNEGGDDVDLSDRIRAIKSYNMGVKSGRFLFDWETYSIPDRIQVYNCREDEIPQNSPIFDTGMTATSVQQHEWITFSNGSVITVVGTTSSQDISSWKYFIHCP</sequence>
<dbReference type="EMBL" id="JACRTF010000001">
    <property type="protein sequence ID" value="MBC8593783.1"/>
    <property type="molecule type" value="Genomic_DNA"/>
</dbReference>
<dbReference type="AlphaFoldDB" id="A0A926F415"/>
<organism evidence="1 2">
    <name type="scientific">Jilunia laotingensis</name>
    <dbReference type="NCBI Taxonomy" id="2763675"/>
    <lineage>
        <taxon>Bacteria</taxon>
        <taxon>Pseudomonadati</taxon>
        <taxon>Bacteroidota</taxon>
        <taxon>Bacteroidia</taxon>
        <taxon>Bacteroidales</taxon>
        <taxon>Bacteroidaceae</taxon>
        <taxon>Jilunia</taxon>
    </lineage>
</organism>
<evidence type="ECO:0000313" key="2">
    <source>
        <dbReference type="Proteomes" id="UP000651085"/>
    </source>
</evidence>
<proteinExistence type="predicted"/>
<accession>A0A926F415</accession>
<gene>
    <name evidence="1" type="ORF">H8744_11090</name>
</gene>
<dbReference type="RefSeq" id="WP_262434889.1">
    <property type="nucleotide sequence ID" value="NZ_JACRTF010000001.1"/>
</dbReference>
<reference evidence="1" key="1">
    <citation type="submission" date="2020-08" db="EMBL/GenBank/DDBJ databases">
        <title>Genome public.</title>
        <authorList>
            <person name="Liu C."/>
            <person name="Sun Q."/>
        </authorList>
    </citation>
    <scope>NUCLEOTIDE SEQUENCE</scope>
    <source>
        <strain evidence="1">N12</strain>
    </source>
</reference>
<dbReference type="Proteomes" id="UP000651085">
    <property type="component" value="Unassembled WGS sequence"/>
</dbReference>